<organism evidence="3 4">
    <name type="scientific">Rhodococcoides kyotonense</name>
    <dbReference type="NCBI Taxonomy" id="398843"/>
    <lineage>
        <taxon>Bacteria</taxon>
        <taxon>Bacillati</taxon>
        <taxon>Actinomycetota</taxon>
        <taxon>Actinomycetes</taxon>
        <taxon>Mycobacteriales</taxon>
        <taxon>Nocardiaceae</taxon>
        <taxon>Rhodococcoides</taxon>
    </lineage>
</organism>
<evidence type="ECO:0000313" key="4">
    <source>
        <dbReference type="Proteomes" id="UP000198327"/>
    </source>
</evidence>
<evidence type="ECO:0000256" key="1">
    <source>
        <dbReference type="SAM" id="MobiDB-lite"/>
    </source>
</evidence>
<dbReference type="AlphaFoldDB" id="A0A239E8K7"/>
<dbReference type="Proteomes" id="UP000198327">
    <property type="component" value="Unassembled WGS sequence"/>
</dbReference>
<accession>A0A239E8K7</accession>
<dbReference type="Pfam" id="PF18974">
    <property type="entry name" value="DUF5710"/>
    <property type="match status" value="1"/>
</dbReference>
<evidence type="ECO:0000259" key="2">
    <source>
        <dbReference type="Pfam" id="PF18974"/>
    </source>
</evidence>
<feature type="region of interest" description="Disordered" evidence="1">
    <location>
        <begin position="257"/>
        <end position="293"/>
    </location>
</feature>
<proteinExistence type="predicted"/>
<feature type="domain" description="DUF5710" evidence="2">
    <location>
        <begin position="37"/>
        <end position="77"/>
    </location>
</feature>
<protein>
    <recommendedName>
        <fullName evidence="2">DUF5710 domain-containing protein</fullName>
    </recommendedName>
</protein>
<sequence length="307" mass="34983">MFASSPASDDMSDPATRVLRCRDEVKSASWGAAVVERLWLDVAYAEKDLAKEQGARWDPTAKRWYAPRAGIEELARWAARPEIPDVLPGEDRTLGDGLFVDLIPDTCWFTNVRSCVEPGDWERLRRTITRRAGMKCEICGAEADRHVDRWLEVHERWDYDWIARTQRLARLICLCTDCHRVTHYGFAQVTGKEREAFDHLVTVTGKTPAQARRHIDDAFVVWRRASGLVWDLDLDILTGVGISVRRPPSAVERREIAARSLDDDGSTPSRRDSGCEADEPQTPGRAIAASPRRNTKWYHRVTSWWTA</sequence>
<dbReference type="EMBL" id="FZOW01000002">
    <property type="protein sequence ID" value="SNS40801.1"/>
    <property type="molecule type" value="Genomic_DNA"/>
</dbReference>
<reference evidence="4" key="1">
    <citation type="submission" date="2017-06" db="EMBL/GenBank/DDBJ databases">
        <authorList>
            <person name="Varghese N."/>
            <person name="Submissions S."/>
        </authorList>
    </citation>
    <scope>NUCLEOTIDE SEQUENCE [LARGE SCALE GENOMIC DNA]</scope>
    <source>
        <strain evidence="4">JCM 23211</strain>
    </source>
</reference>
<gene>
    <name evidence="3" type="ORF">SAMN05421642_102252</name>
</gene>
<dbReference type="InterPro" id="IPR043764">
    <property type="entry name" value="DUF5710"/>
</dbReference>
<keyword evidence="4" id="KW-1185">Reference proteome</keyword>
<evidence type="ECO:0000313" key="3">
    <source>
        <dbReference type="EMBL" id="SNS40801.1"/>
    </source>
</evidence>
<name>A0A239E8K7_9NOCA</name>